<dbReference type="EMBL" id="MH257954">
    <property type="protein sequence ID" value="AZM66181.1"/>
    <property type="molecule type" value="Genomic_DNA"/>
</dbReference>
<name>A0A3Q8VKH1_ECOLX</name>
<organism evidence="1">
    <name type="scientific">Escherichia coli</name>
    <dbReference type="NCBI Taxonomy" id="562"/>
    <lineage>
        <taxon>Bacteria</taxon>
        <taxon>Pseudomonadati</taxon>
        <taxon>Pseudomonadota</taxon>
        <taxon>Gammaproteobacteria</taxon>
        <taxon>Enterobacterales</taxon>
        <taxon>Enterobacteriaceae</taxon>
        <taxon>Escherichia</taxon>
    </lineage>
</organism>
<sequence length="302" mass="35235">MIGKLSDSLIENKYNEFREEISLLFDYLNQINDTTKKNIKRLLKEVEYAQNPDTIININETIKIKCGTTLARHLCSNPYTGSTLEIGNSAIDLEEKIRLCNTLKNKQYQWVITEAYELLEDYIEAIYVYTVCVRNDLWSSSDFGKVEDDEIGKREVYYRLLKAKSNPSKKITKIFRNKIPGFKEIETNNKIGKNYRFNIKLIELLRHTIVHNSGRFNDTEKFINKVLDESEINGKKRVIGERAVRSYITKVQEDDIVMLLERPSEILGSFGGYFNRAKFLLSDILEYSLIIKEELKSYLGNH</sequence>
<keyword evidence="1" id="KW-0614">Plasmid</keyword>
<dbReference type="AlphaFoldDB" id="A0A3Q8VKH1"/>
<dbReference type="RefSeq" id="WP_001755525.1">
    <property type="nucleotide sequence ID" value="NZ_BDRO01000016.1"/>
</dbReference>
<protein>
    <submittedName>
        <fullName evidence="1">Uncharacterized protein</fullName>
    </submittedName>
</protein>
<geneLocation type="plasmid" evidence="1">
    <name>pHXH-2</name>
</geneLocation>
<proteinExistence type="predicted"/>
<accession>A0A3Q8VKH1</accession>
<evidence type="ECO:0000313" key="2">
    <source>
        <dbReference type="EMBL" id="VUD39650.1"/>
    </source>
</evidence>
<reference evidence="2" key="2">
    <citation type="submission" date="2019-06" db="EMBL/GenBank/DDBJ databases">
        <authorList>
            <consortium name="Pathogen Informatics"/>
        </authorList>
    </citation>
    <scope>NUCLEOTIDE SEQUENCE [LARGE SCALE GENOMIC DNA]</scope>
    <source>
        <strain evidence="2">VRES-hospital6495207</strain>
        <plasmid evidence="2">1</plasmid>
    </source>
</reference>
<dbReference type="EMBL" id="LR595878">
    <property type="protein sequence ID" value="VUD39650.1"/>
    <property type="molecule type" value="Genomic_DNA"/>
</dbReference>
<geneLocation type="plasmid" evidence="2">
    <name>1</name>
</geneLocation>
<evidence type="ECO:0000313" key="1">
    <source>
        <dbReference type="EMBL" id="AZM66181.1"/>
    </source>
</evidence>
<reference evidence="1" key="1">
    <citation type="submission" date="2018-04" db="EMBL/GenBank/DDBJ databases">
        <authorList>
            <person name="Feng Y."/>
        </authorList>
    </citation>
    <scope>NUCLEOTIDE SEQUENCE</scope>
    <source>
        <strain evidence="1">104</strain>
        <plasmid evidence="1">pHXH-2</plasmid>
    </source>
</reference>
<gene>
    <name evidence="2" type="ORF">SAMEA4370386_00029</name>
</gene>